<feature type="region of interest" description="Disordered" evidence="6">
    <location>
        <begin position="50"/>
        <end position="84"/>
    </location>
</feature>
<feature type="domain" description="Zn(2)-C6 fungal-type" evidence="7">
    <location>
        <begin position="15"/>
        <end position="45"/>
    </location>
</feature>
<dbReference type="EMBL" id="CP144062">
    <property type="protein sequence ID" value="WWD21845.1"/>
    <property type="molecule type" value="Genomic_DNA"/>
</dbReference>
<name>A0AAJ8MY80_9TREE</name>
<dbReference type="Proteomes" id="UP000322225">
    <property type="component" value="Chromosome 12"/>
</dbReference>
<dbReference type="CDD" id="cd00067">
    <property type="entry name" value="GAL4"/>
    <property type="match status" value="1"/>
</dbReference>
<keyword evidence="2" id="KW-0479">Metal-binding</keyword>
<evidence type="ECO:0000256" key="5">
    <source>
        <dbReference type="ARBA" id="ARBA00023242"/>
    </source>
</evidence>
<dbReference type="InterPro" id="IPR007219">
    <property type="entry name" value="XnlR_reg_dom"/>
</dbReference>
<dbReference type="RefSeq" id="XP_065823898.1">
    <property type="nucleotide sequence ID" value="XM_065967826.1"/>
</dbReference>
<dbReference type="AlphaFoldDB" id="A0AAJ8MY80"/>
<dbReference type="PANTHER" id="PTHR47338:SF29">
    <property type="entry name" value="ZN(2)-C6 FUNGAL-TYPE DOMAIN-CONTAINING PROTEIN"/>
    <property type="match status" value="1"/>
</dbReference>
<dbReference type="Pfam" id="PF04082">
    <property type="entry name" value="Fungal_trans"/>
    <property type="match status" value="1"/>
</dbReference>
<dbReference type="SMART" id="SM00066">
    <property type="entry name" value="GAL4"/>
    <property type="match status" value="1"/>
</dbReference>
<dbReference type="Gene3D" id="4.10.240.10">
    <property type="entry name" value="Zn(2)-C6 fungal-type DNA-binding domain"/>
    <property type="match status" value="1"/>
</dbReference>
<sequence length="591" mass="66229">MPEVPKPRPLARGDACQGCKTRKVRCPAEKPSCSRCAKRNRTCIYLTSPTSFSDSGTSSRQHSPQKTFTSHQCTSDGTKNSRPGYTSFVSRDSISSIELVPSRLPSPVKRASLPIFDATWTGQYHNVVGIVPSLAGNDQPVPSHWEKVDMSSLLGQTKVLGIDDGELTEAERDHLLLLYFTNQRIFGLDMHIATFYNKLQSRDPAVRPHPCLLNAMYLVSCQASPVESLRRRESLFLKRAKEGMDQAIGKDQRMFDAMRAGTVLCAWLHGAERHPEGWAMMGQTRNIAVACGLHRIHSSDEIDVRPSARELRRGPGLHLPASETYVELADRIYAFWALFMLDRCAAISFDWPAGFDVNHITTPLPRPWSEYESADPHLGTCDERLASICDAEPPTQTCEIEHRTDLGHIVKALELMLRASQRPPPNEQLLIAEALRRFIGSLPEAMKQTVQSMDGKRIVEAGTAALMLLYSIDADTRPDPRALEVTRRILGVLHLLQDANVGDVNVFVIIIWTRTAQLMIWESKRLEAEGDIIAAASYVRDVHIVTDFMSRLGHISLAGEALKEIENWWKTDEVEFQRENDNARKKQSSAK</sequence>
<dbReference type="PRINTS" id="PR00755">
    <property type="entry name" value="AFLATOXINBRP"/>
</dbReference>
<dbReference type="KEGG" id="ksn:43592377"/>
<feature type="compositionally biased region" description="Polar residues" evidence="6">
    <location>
        <begin position="60"/>
        <end position="84"/>
    </location>
</feature>
<evidence type="ECO:0000313" key="8">
    <source>
        <dbReference type="EMBL" id="WWD21845.1"/>
    </source>
</evidence>
<dbReference type="GO" id="GO:0006351">
    <property type="term" value="P:DNA-templated transcription"/>
    <property type="evidence" value="ECO:0007669"/>
    <property type="project" value="InterPro"/>
</dbReference>
<reference evidence="8" key="1">
    <citation type="submission" date="2017-08" db="EMBL/GenBank/DDBJ databases">
        <authorList>
            <person name="Cuomo C."/>
            <person name="Billmyre B."/>
            <person name="Heitman J."/>
        </authorList>
    </citation>
    <scope>NUCLEOTIDE SEQUENCE</scope>
    <source>
        <strain evidence="8">CBS 12478</strain>
    </source>
</reference>
<evidence type="ECO:0000256" key="1">
    <source>
        <dbReference type="ARBA" id="ARBA00004123"/>
    </source>
</evidence>
<protein>
    <recommendedName>
        <fullName evidence="7">Zn(2)-C6 fungal-type domain-containing protein</fullName>
    </recommendedName>
</protein>
<gene>
    <name evidence="8" type="ORF">CI109_106333</name>
</gene>
<dbReference type="GO" id="GO:0005634">
    <property type="term" value="C:nucleus"/>
    <property type="evidence" value="ECO:0007669"/>
    <property type="project" value="UniProtKB-SubCell"/>
</dbReference>
<evidence type="ECO:0000259" key="7">
    <source>
        <dbReference type="PROSITE" id="PS50048"/>
    </source>
</evidence>
<dbReference type="PROSITE" id="PS50048">
    <property type="entry name" value="ZN2_CY6_FUNGAL_2"/>
    <property type="match status" value="1"/>
</dbReference>
<dbReference type="PROSITE" id="PS00463">
    <property type="entry name" value="ZN2_CY6_FUNGAL_1"/>
    <property type="match status" value="1"/>
</dbReference>
<proteinExistence type="predicted"/>
<keyword evidence="4" id="KW-0804">Transcription</keyword>
<dbReference type="GO" id="GO:0000981">
    <property type="term" value="F:DNA-binding transcription factor activity, RNA polymerase II-specific"/>
    <property type="evidence" value="ECO:0007669"/>
    <property type="project" value="InterPro"/>
</dbReference>
<keyword evidence="3" id="KW-0805">Transcription regulation</keyword>
<dbReference type="PANTHER" id="PTHR47338">
    <property type="entry name" value="ZN(II)2CYS6 TRANSCRIPTION FACTOR (EUROFUNG)-RELATED"/>
    <property type="match status" value="1"/>
</dbReference>
<evidence type="ECO:0000256" key="4">
    <source>
        <dbReference type="ARBA" id="ARBA00023163"/>
    </source>
</evidence>
<keyword evidence="5" id="KW-0539">Nucleus</keyword>
<feature type="compositionally biased region" description="Low complexity" evidence="6">
    <location>
        <begin position="50"/>
        <end position="59"/>
    </location>
</feature>
<evidence type="ECO:0000313" key="9">
    <source>
        <dbReference type="Proteomes" id="UP000322225"/>
    </source>
</evidence>
<reference evidence="8" key="2">
    <citation type="submission" date="2024-01" db="EMBL/GenBank/DDBJ databases">
        <title>Comparative genomics of Cryptococcus and Kwoniella reveals pathogenesis evolution and contrasting modes of karyotype evolution via chromosome fusion or intercentromeric recombination.</title>
        <authorList>
            <person name="Coelho M.A."/>
            <person name="David-Palma M."/>
            <person name="Shea T."/>
            <person name="Bowers K."/>
            <person name="McGinley-Smith S."/>
            <person name="Mohammad A.W."/>
            <person name="Gnirke A."/>
            <person name="Yurkov A.M."/>
            <person name="Nowrousian M."/>
            <person name="Sun S."/>
            <person name="Cuomo C.A."/>
            <person name="Heitman J."/>
        </authorList>
    </citation>
    <scope>NUCLEOTIDE SEQUENCE</scope>
    <source>
        <strain evidence="8">CBS 12478</strain>
    </source>
</reference>
<dbReference type="InterPro" id="IPR050815">
    <property type="entry name" value="TF_fung"/>
</dbReference>
<dbReference type="SMART" id="SM00906">
    <property type="entry name" value="Fungal_trans"/>
    <property type="match status" value="1"/>
</dbReference>
<organism evidence="8 9">
    <name type="scientific">Kwoniella shandongensis</name>
    <dbReference type="NCBI Taxonomy" id="1734106"/>
    <lineage>
        <taxon>Eukaryota</taxon>
        <taxon>Fungi</taxon>
        <taxon>Dikarya</taxon>
        <taxon>Basidiomycota</taxon>
        <taxon>Agaricomycotina</taxon>
        <taxon>Tremellomycetes</taxon>
        <taxon>Tremellales</taxon>
        <taxon>Cryptococcaceae</taxon>
        <taxon>Kwoniella</taxon>
    </lineage>
</organism>
<accession>A0AAJ8MY80</accession>
<dbReference type="InterPro" id="IPR001138">
    <property type="entry name" value="Zn2Cys6_DnaBD"/>
</dbReference>
<dbReference type="SUPFAM" id="SSF57701">
    <property type="entry name" value="Zn2/Cys6 DNA-binding domain"/>
    <property type="match status" value="1"/>
</dbReference>
<comment type="subcellular location">
    <subcellularLocation>
        <location evidence="1">Nucleus</location>
    </subcellularLocation>
</comment>
<dbReference type="Pfam" id="PF00172">
    <property type="entry name" value="Zn_clus"/>
    <property type="match status" value="1"/>
</dbReference>
<dbReference type="CDD" id="cd12148">
    <property type="entry name" value="fungal_TF_MHR"/>
    <property type="match status" value="1"/>
</dbReference>
<evidence type="ECO:0000256" key="6">
    <source>
        <dbReference type="SAM" id="MobiDB-lite"/>
    </source>
</evidence>
<dbReference type="GeneID" id="43592377"/>
<evidence type="ECO:0000256" key="2">
    <source>
        <dbReference type="ARBA" id="ARBA00022723"/>
    </source>
</evidence>
<dbReference type="GO" id="GO:0003677">
    <property type="term" value="F:DNA binding"/>
    <property type="evidence" value="ECO:0007669"/>
    <property type="project" value="InterPro"/>
</dbReference>
<dbReference type="InterPro" id="IPR036864">
    <property type="entry name" value="Zn2-C6_fun-type_DNA-bd_sf"/>
</dbReference>
<dbReference type="GO" id="GO:0008270">
    <property type="term" value="F:zinc ion binding"/>
    <property type="evidence" value="ECO:0007669"/>
    <property type="project" value="InterPro"/>
</dbReference>
<keyword evidence="9" id="KW-1185">Reference proteome</keyword>
<evidence type="ECO:0000256" key="3">
    <source>
        <dbReference type="ARBA" id="ARBA00023015"/>
    </source>
</evidence>